<evidence type="ECO:0000256" key="10">
    <source>
        <dbReference type="ARBA" id="ARBA00023150"/>
    </source>
</evidence>
<dbReference type="CDD" id="cd21117">
    <property type="entry name" value="Twitch_MoaA"/>
    <property type="match status" value="1"/>
</dbReference>
<dbReference type="PROSITE" id="PS51918">
    <property type="entry name" value="RADICAL_SAM"/>
    <property type="match status" value="1"/>
</dbReference>
<evidence type="ECO:0000256" key="6">
    <source>
        <dbReference type="ARBA" id="ARBA00022741"/>
    </source>
</evidence>
<name>A0A3N5Y4U0_9ALTE</name>
<gene>
    <name evidence="14" type="primary">moaA</name>
    <name evidence="14" type="ORF">DRW07_04300</name>
</gene>
<dbReference type="GO" id="GO:0046872">
    <property type="term" value="F:metal ion binding"/>
    <property type="evidence" value="ECO:0007669"/>
    <property type="project" value="UniProtKB-KW"/>
</dbReference>
<dbReference type="Gene3D" id="3.20.20.70">
    <property type="entry name" value="Aldolase class I"/>
    <property type="match status" value="1"/>
</dbReference>
<evidence type="ECO:0000256" key="8">
    <source>
        <dbReference type="ARBA" id="ARBA00023014"/>
    </source>
</evidence>
<dbReference type="CDD" id="cd01335">
    <property type="entry name" value="Radical_SAM"/>
    <property type="match status" value="1"/>
</dbReference>
<organism evidence="14 15">
    <name type="scientific">Alteromonas sediminis</name>
    <dbReference type="NCBI Taxonomy" id="2259342"/>
    <lineage>
        <taxon>Bacteria</taxon>
        <taxon>Pseudomonadati</taxon>
        <taxon>Pseudomonadota</taxon>
        <taxon>Gammaproteobacteria</taxon>
        <taxon>Alteromonadales</taxon>
        <taxon>Alteromonadaceae</taxon>
        <taxon>Alteromonas/Salinimonas group</taxon>
        <taxon>Alteromonas</taxon>
    </lineage>
</organism>
<dbReference type="InterPro" id="IPR050105">
    <property type="entry name" value="MoCo_biosynth_MoaA/MoaC"/>
</dbReference>
<dbReference type="SFLD" id="SFLDG01067">
    <property type="entry name" value="SPASM/twitch_domain_containing"/>
    <property type="match status" value="1"/>
</dbReference>
<keyword evidence="3" id="KW-0004">4Fe-4S</keyword>
<dbReference type="Pfam" id="PF04055">
    <property type="entry name" value="Radical_SAM"/>
    <property type="match status" value="1"/>
</dbReference>
<dbReference type="Pfam" id="PF06463">
    <property type="entry name" value="Mob_synth_C"/>
    <property type="match status" value="1"/>
</dbReference>
<evidence type="ECO:0000256" key="11">
    <source>
        <dbReference type="ARBA" id="ARBA00023239"/>
    </source>
</evidence>
<dbReference type="InterPro" id="IPR006638">
    <property type="entry name" value="Elp3/MiaA/NifB-like_rSAM"/>
</dbReference>
<dbReference type="InterPro" id="IPR013785">
    <property type="entry name" value="Aldolase_TIM"/>
</dbReference>
<evidence type="ECO:0000313" key="15">
    <source>
        <dbReference type="Proteomes" id="UP000275281"/>
    </source>
</evidence>
<dbReference type="InterPro" id="IPR058240">
    <property type="entry name" value="rSAM_sf"/>
</dbReference>
<accession>A0A3N5Y4U0</accession>
<dbReference type="SMART" id="SM00729">
    <property type="entry name" value="Elp3"/>
    <property type="match status" value="1"/>
</dbReference>
<proteinExistence type="predicted"/>
<keyword evidence="7" id="KW-0408">Iron</keyword>
<dbReference type="PANTHER" id="PTHR22960:SF28">
    <property type="entry name" value="GTP 3',8-CYCLASE"/>
    <property type="match status" value="1"/>
</dbReference>
<evidence type="ECO:0000259" key="13">
    <source>
        <dbReference type="PROSITE" id="PS51918"/>
    </source>
</evidence>
<dbReference type="InterPro" id="IPR000385">
    <property type="entry name" value="MoaA_NifB_PqqE_Fe-S-bd_CS"/>
</dbReference>
<dbReference type="SUPFAM" id="SSF102114">
    <property type="entry name" value="Radical SAM enzymes"/>
    <property type="match status" value="1"/>
</dbReference>
<dbReference type="EC" id="4.1.99.22" evidence="2"/>
<protein>
    <recommendedName>
        <fullName evidence="2">GTP 3',8-cyclase</fullName>
        <ecNumber evidence="2">4.1.99.22</ecNumber>
    </recommendedName>
</protein>
<keyword evidence="4" id="KW-0949">S-adenosyl-L-methionine</keyword>
<evidence type="ECO:0000256" key="12">
    <source>
        <dbReference type="ARBA" id="ARBA00048697"/>
    </source>
</evidence>
<evidence type="ECO:0000256" key="5">
    <source>
        <dbReference type="ARBA" id="ARBA00022723"/>
    </source>
</evidence>
<dbReference type="SFLD" id="SFLDG01383">
    <property type="entry name" value="cyclic_pyranopterin_phosphate"/>
    <property type="match status" value="1"/>
</dbReference>
<comment type="cofactor">
    <cofactor evidence="1">
        <name>[4Fe-4S] cluster</name>
        <dbReference type="ChEBI" id="CHEBI:49883"/>
    </cofactor>
</comment>
<comment type="catalytic activity">
    <reaction evidence="12">
        <text>GTP + AH2 + S-adenosyl-L-methionine = (8S)-3',8-cyclo-7,8-dihydroguanosine 5'-triphosphate + 5'-deoxyadenosine + L-methionine + A + H(+)</text>
        <dbReference type="Rhea" id="RHEA:49576"/>
        <dbReference type="ChEBI" id="CHEBI:13193"/>
        <dbReference type="ChEBI" id="CHEBI:15378"/>
        <dbReference type="ChEBI" id="CHEBI:17319"/>
        <dbReference type="ChEBI" id="CHEBI:17499"/>
        <dbReference type="ChEBI" id="CHEBI:37565"/>
        <dbReference type="ChEBI" id="CHEBI:57844"/>
        <dbReference type="ChEBI" id="CHEBI:59789"/>
        <dbReference type="ChEBI" id="CHEBI:131766"/>
        <dbReference type="EC" id="4.1.99.22"/>
    </reaction>
</comment>
<keyword evidence="5" id="KW-0479">Metal-binding</keyword>
<dbReference type="GO" id="GO:0005525">
    <property type="term" value="F:GTP binding"/>
    <property type="evidence" value="ECO:0007669"/>
    <property type="project" value="UniProtKB-KW"/>
</dbReference>
<evidence type="ECO:0000256" key="1">
    <source>
        <dbReference type="ARBA" id="ARBA00001966"/>
    </source>
</evidence>
<dbReference type="SFLD" id="SFLDG01386">
    <property type="entry name" value="main_SPASM_domain-containing"/>
    <property type="match status" value="1"/>
</dbReference>
<dbReference type="RefSeq" id="WP_124026631.1">
    <property type="nucleotide sequence ID" value="NZ_JBHRSN010000005.1"/>
</dbReference>
<dbReference type="GO" id="GO:0051539">
    <property type="term" value="F:4 iron, 4 sulfur cluster binding"/>
    <property type="evidence" value="ECO:0007669"/>
    <property type="project" value="UniProtKB-KW"/>
</dbReference>
<evidence type="ECO:0000256" key="9">
    <source>
        <dbReference type="ARBA" id="ARBA00023134"/>
    </source>
</evidence>
<dbReference type="InterPro" id="IPR010505">
    <property type="entry name" value="MoaA_twitch"/>
</dbReference>
<feature type="domain" description="Radical SAM core" evidence="13">
    <location>
        <begin position="5"/>
        <end position="218"/>
    </location>
</feature>
<keyword evidence="11" id="KW-0456">Lyase</keyword>
<dbReference type="AlphaFoldDB" id="A0A3N5Y4U0"/>
<dbReference type="GO" id="GO:0061799">
    <property type="term" value="F:cyclic pyranopterin monophosphate synthase activity"/>
    <property type="evidence" value="ECO:0007669"/>
    <property type="project" value="TreeGrafter"/>
</dbReference>
<dbReference type="GO" id="GO:0061798">
    <property type="term" value="F:GTP 3',8'-cyclase activity"/>
    <property type="evidence" value="ECO:0007669"/>
    <property type="project" value="UniProtKB-EC"/>
</dbReference>
<dbReference type="OrthoDB" id="9763993at2"/>
<evidence type="ECO:0000256" key="4">
    <source>
        <dbReference type="ARBA" id="ARBA00022691"/>
    </source>
</evidence>
<dbReference type="InterPro" id="IPR007197">
    <property type="entry name" value="rSAM"/>
</dbReference>
<reference evidence="14 15" key="1">
    <citation type="submission" date="2018-11" db="EMBL/GenBank/DDBJ databases">
        <authorList>
            <person name="Ye M.-Q."/>
            <person name="Du Z.-J."/>
        </authorList>
    </citation>
    <scope>NUCLEOTIDE SEQUENCE [LARGE SCALE GENOMIC DNA]</scope>
    <source>
        <strain evidence="14 15">U0105</strain>
    </source>
</reference>
<comment type="caution">
    <text evidence="14">The sequence shown here is derived from an EMBL/GenBank/DDBJ whole genome shotgun (WGS) entry which is preliminary data.</text>
</comment>
<dbReference type="PANTHER" id="PTHR22960">
    <property type="entry name" value="MOLYBDOPTERIN COFACTOR SYNTHESIS PROTEIN A"/>
    <property type="match status" value="1"/>
</dbReference>
<keyword evidence="6" id="KW-0547">Nucleotide-binding</keyword>
<dbReference type="NCBIfam" id="TIGR02666">
    <property type="entry name" value="moaA"/>
    <property type="match status" value="1"/>
</dbReference>
<dbReference type="Proteomes" id="UP000275281">
    <property type="component" value="Unassembled WGS sequence"/>
</dbReference>
<dbReference type="InterPro" id="IPR040064">
    <property type="entry name" value="MoaA-like"/>
</dbReference>
<evidence type="ECO:0000256" key="3">
    <source>
        <dbReference type="ARBA" id="ARBA00022485"/>
    </source>
</evidence>
<dbReference type="SFLD" id="SFLDS00029">
    <property type="entry name" value="Radical_SAM"/>
    <property type="match status" value="1"/>
</dbReference>
<keyword evidence="15" id="KW-1185">Reference proteome</keyword>
<evidence type="ECO:0000313" key="14">
    <source>
        <dbReference type="EMBL" id="RPJ68630.1"/>
    </source>
</evidence>
<sequence length="322" mass="35275">MLQDLLGRRFYYLRLSLTEACNFRCQYCLPDGYQPEGKPQFLSLDEISTVAQAFAGLGTQKIRLTGGEPTLRKDIVDITSVCAEVEGISLLTMTTHGGRLAKLAKPLAQAGLQQVNVSIDSLDPRQFHAITGQNKLGHVLAGLDAALDAGLLVKTNAVLMNSTTQSTINQFLQWLKDKPITLRFIELMQTGEQGHFFVNQHVRAHSVKNWLLETGWQPIKREIHAGPAQEFMHEDYAGKVGLITPYANGFCDTCNRLRVSATGKLHLCLFSESGIDLRGLIKEGDVAGLQAKLKMLISKKAPAHLLHEGKSGATKNLAMLGG</sequence>
<keyword evidence="8" id="KW-0411">Iron-sulfur</keyword>
<keyword evidence="10" id="KW-0501">Molybdenum cofactor biosynthesis</keyword>
<dbReference type="EMBL" id="RPOK01000001">
    <property type="protein sequence ID" value="RPJ68630.1"/>
    <property type="molecule type" value="Genomic_DNA"/>
</dbReference>
<dbReference type="UniPathway" id="UPA00344"/>
<evidence type="ECO:0000256" key="7">
    <source>
        <dbReference type="ARBA" id="ARBA00023004"/>
    </source>
</evidence>
<keyword evidence="9" id="KW-0342">GTP-binding</keyword>
<dbReference type="GO" id="GO:0006777">
    <property type="term" value="P:Mo-molybdopterin cofactor biosynthetic process"/>
    <property type="evidence" value="ECO:0007669"/>
    <property type="project" value="UniProtKB-KW"/>
</dbReference>
<dbReference type="PROSITE" id="PS01305">
    <property type="entry name" value="MOAA_NIFB_PQQE"/>
    <property type="match status" value="1"/>
</dbReference>
<evidence type="ECO:0000256" key="2">
    <source>
        <dbReference type="ARBA" id="ARBA00012167"/>
    </source>
</evidence>
<dbReference type="InterPro" id="IPR013483">
    <property type="entry name" value="MoaA"/>
</dbReference>